<dbReference type="Proteomes" id="UP000646365">
    <property type="component" value="Unassembled WGS sequence"/>
</dbReference>
<evidence type="ECO:0008006" key="4">
    <source>
        <dbReference type="Google" id="ProtNLM"/>
    </source>
</evidence>
<reference evidence="2" key="1">
    <citation type="journal article" date="2014" name="Int. J. Syst. Evol. Microbiol.">
        <title>Complete genome sequence of Corynebacterium casei LMG S-19264T (=DSM 44701T), isolated from a smear-ripened cheese.</title>
        <authorList>
            <consortium name="US DOE Joint Genome Institute (JGI-PGF)"/>
            <person name="Walter F."/>
            <person name="Albersmeier A."/>
            <person name="Kalinowski J."/>
            <person name="Ruckert C."/>
        </authorList>
    </citation>
    <scope>NUCLEOTIDE SEQUENCE</scope>
    <source>
        <strain evidence="2">CGMCC 1.15725</strain>
    </source>
</reference>
<evidence type="ECO:0000256" key="1">
    <source>
        <dbReference type="SAM" id="Phobius"/>
    </source>
</evidence>
<keyword evidence="1" id="KW-0812">Transmembrane</keyword>
<dbReference type="EMBL" id="BMJQ01000006">
    <property type="protein sequence ID" value="GGF19546.1"/>
    <property type="molecule type" value="Genomic_DNA"/>
</dbReference>
<reference evidence="2" key="2">
    <citation type="submission" date="2020-09" db="EMBL/GenBank/DDBJ databases">
        <authorList>
            <person name="Sun Q."/>
            <person name="Zhou Y."/>
        </authorList>
    </citation>
    <scope>NUCLEOTIDE SEQUENCE</scope>
    <source>
        <strain evidence="2">CGMCC 1.15725</strain>
    </source>
</reference>
<keyword evidence="1" id="KW-0472">Membrane</keyword>
<evidence type="ECO:0000313" key="2">
    <source>
        <dbReference type="EMBL" id="GGF19546.1"/>
    </source>
</evidence>
<protein>
    <recommendedName>
        <fullName evidence="4">Flp family type IVb pilin</fullName>
    </recommendedName>
</protein>
<gene>
    <name evidence="2" type="ORF">GCM10011611_26840</name>
</gene>
<dbReference type="InterPro" id="IPR007047">
    <property type="entry name" value="Flp_Fap"/>
</dbReference>
<feature type="transmembrane region" description="Helical" evidence="1">
    <location>
        <begin position="65"/>
        <end position="84"/>
    </location>
</feature>
<dbReference type="Pfam" id="PF04964">
    <property type="entry name" value="Flp_Fap"/>
    <property type="match status" value="1"/>
</dbReference>
<comment type="caution">
    <text evidence="2">The sequence shown here is derived from an EMBL/GenBank/DDBJ whole genome shotgun (WGS) entry which is preliminary data.</text>
</comment>
<proteinExistence type="predicted"/>
<dbReference type="AlphaFoldDB" id="A0A8J3E3X6"/>
<evidence type="ECO:0000313" key="3">
    <source>
        <dbReference type="Proteomes" id="UP000646365"/>
    </source>
</evidence>
<organism evidence="2 3">
    <name type="scientific">Aliidongia dinghuensis</name>
    <dbReference type="NCBI Taxonomy" id="1867774"/>
    <lineage>
        <taxon>Bacteria</taxon>
        <taxon>Pseudomonadati</taxon>
        <taxon>Pseudomonadota</taxon>
        <taxon>Alphaproteobacteria</taxon>
        <taxon>Rhodospirillales</taxon>
        <taxon>Dongiaceae</taxon>
        <taxon>Aliidongia</taxon>
    </lineage>
</organism>
<accession>A0A8J3E3X6</accession>
<keyword evidence="3" id="KW-1185">Reference proteome</keyword>
<keyword evidence="1" id="KW-1133">Transmembrane helix</keyword>
<name>A0A8J3E3X6_9PROT</name>
<sequence length="98" mass="10377">MRPAESVRIDVRALNNGDRAYCVSGVNLAPLSRAFEELTMKYIATAHHLLCNLGRDKRGVSAVEYALLAALIALAIIGAVTTFGTNLSGIFTKVGGSI</sequence>